<dbReference type="OrthoDB" id="568358at2"/>
<protein>
    <submittedName>
        <fullName evidence="1">Uncharacterized protein</fullName>
    </submittedName>
</protein>
<gene>
    <name evidence="1" type="ORF">SAMN06296036_118124</name>
</gene>
<evidence type="ECO:0000313" key="2">
    <source>
        <dbReference type="Proteomes" id="UP000192907"/>
    </source>
</evidence>
<evidence type="ECO:0000313" key="1">
    <source>
        <dbReference type="EMBL" id="SMF57298.1"/>
    </source>
</evidence>
<accession>A0A1Y6CIF4</accession>
<dbReference type="AlphaFoldDB" id="A0A1Y6CIF4"/>
<sequence>MTEVEFNWKRIFDDCIPSSYEPLLRDIEKFFLTVKENYDLTETSVRSLHDRIVEGACFLPEPIALNDKELSSFERVLAKSIDILIHHNNYVLDSKLTYDDFGSKCLHEFQVDFDSSEQSKSLVIAKILSATSLSEHDLKQISLENKYYAQDAKLKKSIIEAMSKLYSLDQLNPQQAQTGKLFKDIYGDHPLPEEQIKLVVTSNLVFFCLPFDEKTFNADFDNFDKLSPKDQRDTLDFFKKLNSFKQDQFSHFPVFGFIKGEMMNPEMISNIASLTGINETLITEELNSLVTVLPLKVVDKYLLHDVWGHGWQASLLDFEKMYQKIATFAQPFDEIKTSSKKNLLDCFTQGWNRDKFRDFLIDLTLDKLPIAMTPVFAEMLADITEYKFIEQHPDLAKHMESSSAFKNMPVKMDLLVNDLSFYFHQTAKPVRLWCSSGSRQTETKNYLHRHGVESVPLAEMLEIASHVSSILFDRNLVYKNQGDRLQINVFSRIVLNYFAVHSAILTTYKNARQQEDKLDPNIAKGLIDLMILSAGVFFEDDPKENMWHIDEYLMYYFIPLTNRILATNS</sequence>
<name>A0A1Y6CIF4_9BACT</name>
<organism evidence="1 2">
    <name type="scientific">Pseudobacteriovorax antillogorgiicola</name>
    <dbReference type="NCBI Taxonomy" id="1513793"/>
    <lineage>
        <taxon>Bacteria</taxon>
        <taxon>Pseudomonadati</taxon>
        <taxon>Bdellovibrionota</taxon>
        <taxon>Oligoflexia</taxon>
        <taxon>Oligoflexales</taxon>
        <taxon>Pseudobacteriovoracaceae</taxon>
        <taxon>Pseudobacteriovorax</taxon>
    </lineage>
</organism>
<dbReference type="STRING" id="1513793.SAMN06296036_118124"/>
<reference evidence="2" key="1">
    <citation type="submission" date="2017-04" db="EMBL/GenBank/DDBJ databases">
        <authorList>
            <person name="Varghese N."/>
            <person name="Submissions S."/>
        </authorList>
    </citation>
    <scope>NUCLEOTIDE SEQUENCE [LARGE SCALE GENOMIC DNA]</scope>
    <source>
        <strain evidence="2">RKEM611</strain>
    </source>
</reference>
<dbReference type="Proteomes" id="UP000192907">
    <property type="component" value="Unassembled WGS sequence"/>
</dbReference>
<dbReference type="EMBL" id="FWZT01000018">
    <property type="protein sequence ID" value="SMF57298.1"/>
    <property type="molecule type" value="Genomic_DNA"/>
</dbReference>
<dbReference type="RefSeq" id="WP_132322248.1">
    <property type="nucleotide sequence ID" value="NZ_FWZT01000018.1"/>
</dbReference>
<keyword evidence="2" id="KW-1185">Reference proteome</keyword>
<proteinExistence type="predicted"/>